<gene>
    <name evidence="1" type="ORF">QNI16_27260</name>
</gene>
<accession>A0AAE3QRN6</accession>
<sequence>MPKIAPKQIRDINETEAKKYEDFVLRLSIFSGILVAIILKADLFKLLNINTIPQNSLGWSTSHWVYVFKNDQPLTLIPKVFKVLIGCFAAGIFISFGSKFWHDLLDIILQIKELRRKLVDEKTYNNVTTIKQLDERIELYSDEIVKGAIEQNYLLLNGDSNDLSCEFILRNGKMDRGILVRAKSPTTLINIPAVVDYTTQLNKFTVYVQTVYVGTAETCATIQIGGEAGNLVGKKINGYGTVGCIIKQKGSDDPMILSCYHVLKSDKHNWERMSILTPSEHQQIIIRENGVDQYVAILEHGYRNDRADIAYAKIINKWLLDKSIFKGMAVPTSYRTVTKDDARNRTRIYFKGKTNQKEKYGFIYSESCPLSNITYAGDPGKWNFKELIAITKLDSQNRLIKVSEKGDSGSIVYDEQTNAALGMVVAQDKAFTYLIPFDRILNDNGLELFKDSFLS</sequence>
<dbReference type="EMBL" id="JASJOS010000014">
    <property type="protein sequence ID" value="MDJ1484227.1"/>
    <property type="molecule type" value="Genomic_DNA"/>
</dbReference>
<organism evidence="1 2">
    <name type="scientific">Xanthocytophaga flava</name>
    <dbReference type="NCBI Taxonomy" id="3048013"/>
    <lineage>
        <taxon>Bacteria</taxon>
        <taxon>Pseudomonadati</taxon>
        <taxon>Bacteroidota</taxon>
        <taxon>Cytophagia</taxon>
        <taxon>Cytophagales</taxon>
        <taxon>Rhodocytophagaceae</taxon>
        <taxon>Xanthocytophaga</taxon>
    </lineage>
</organism>
<evidence type="ECO:0008006" key="3">
    <source>
        <dbReference type="Google" id="ProtNLM"/>
    </source>
</evidence>
<comment type="caution">
    <text evidence="1">The sequence shown here is derived from an EMBL/GenBank/DDBJ whole genome shotgun (WGS) entry which is preliminary data.</text>
</comment>
<protein>
    <recommendedName>
        <fullName evidence="3">Serine protease</fullName>
    </recommendedName>
</protein>
<name>A0AAE3QRN6_9BACT</name>
<dbReference type="Proteomes" id="UP001241110">
    <property type="component" value="Unassembled WGS sequence"/>
</dbReference>
<reference evidence="1" key="1">
    <citation type="submission" date="2023-05" db="EMBL/GenBank/DDBJ databases">
        <authorList>
            <person name="Zhang X."/>
        </authorList>
    </citation>
    <scope>NUCLEOTIDE SEQUENCE</scope>
    <source>
        <strain evidence="1">YF14B1</strain>
    </source>
</reference>
<dbReference type="AlphaFoldDB" id="A0AAE3QRN6"/>
<evidence type="ECO:0000313" key="1">
    <source>
        <dbReference type="EMBL" id="MDJ1484227.1"/>
    </source>
</evidence>
<dbReference type="RefSeq" id="WP_313985259.1">
    <property type="nucleotide sequence ID" value="NZ_JASJOS010000014.1"/>
</dbReference>
<proteinExistence type="predicted"/>
<evidence type="ECO:0000313" key="2">
    <source>
        <dbReference type="Proteomes" id="UP001241110"/>
    </source>
</evidence>